<dbReference type="EMBL" id="JACHDB010000002">
    <property type="protein sequence ID" value="MBB5435566.1"/>
    <property type="molecule type" value="Genomic_DNA"/>
</dbReference>
<feature type="region of interest" description="Disordered" evidence="1">
    <location>
        <begin position="166"/>
        <end position="188"/>
    </location>
</feature>
<dbReference type="Pfam" id="PF13671">
    <property type="entry name" value="AAA_33"/>
    <property type="match status" value="1"/>
</dbReference>
<dbReference type="Gene3D" id="3.40.50.300">
    <property type="entry name" value="P-loop containing nucleotide triphosphate hydrolases"/>
    <property type="match status" value="1"/>
</dbReference>
<keyword evidence="2" id="KW-0547">Nucleotide-binding</keyword>
<feature type="compositionally biased region" description="Low complexity" evidence="1">
    <location>
        <begin position="226"/>
        <end position="237"/>
    </location>
</feature>
<feature type="compositionally biased region" description="Basic residues" evidence="1">
    <location>
        <begin position="179"/>
        <end position="188"/>
    </location>
</feature>
<feature type="region of interest" description="Disordered" evidence="1">
    <location>
        <begin position="1"/>
        <end position="34"/>
    </location>
</feature>
<feature type="region of interest" description="Disordered" evidence="1">
    <location>
        <begin position="226"/>
        <end position="275"/>
    </location>
</feature>
<dbReference type="InterPro" id="IPR027417">
    <property type="entry name" value="P-loop_NTPase"/>
</dbReference>
<dbReference type="Proteomes" id="UP000572635">
    <property type="component" value="Unassembled WGS sequence"/>
</dbReference>
<dbReference type="AlphaFoldDB" id="A0A7W8VGF1"/>
<accession>A0A7W8VGF1</accession>
<dbReference type="SUPFAM" id="SSF52540">
    <property type="entry name" value="P-loop containing nucleoside triphosphate hydrolases"/>
    <property type="match status" value="1"/>
</dbReference>
<evidence type="ECO:0000313" key="3">
    <source>
        <dbReference type="Proteomes" id="UP000572635"/>
    </source>
</evidence>
<feature type="compositionally biased region" description="Pro residues" evidence="1">
    <location>
        <begin position="1"/>
        <end position="25"/>
    </location>
</feature>
<evidence type="ECO:0000256" key="1">
    <source>
        <dbReference type="SAM" id="MobiDB-lite"/>
    </source>
</evidence>
<keyword evidence="3" id="KW-1185">Reference proteome</keyword>
<dbReference type="RefSeq" id="WP_184398461.1">
    <property type="nucleotide sequence ID" value="NZ_BAAAJD010000180.1"/>
</dbReference>
<evidence type="ECO:0000313" key="2">
    <source>
        <dbReference type="EMBL" id="MBB5435566.1"/>
    </source>
</evidence>
<gene>
    <name evidence="2" type="ORF">HDA36_005714</name>
</gene>
<proteinExistence type="predicted"/>
<dbReference type="GO" id="GO:0005524">
    <property type="term" value="F:ATP binding"/>
    <property type="evidence" value="ECO:0007669"/>
    <property type="project" value="UniProtKB-KW"/>
</dbReference>
<keyword evidence="2" id="KW-0067">ATP-binding</keyword>
<reference evidence="2 3" key="1">
    <citation type="submission" date="2020-08" db="EMBL/GenBank/DDBJ databases">
        <title>Sequencing the genomes of 1000 actinobacteria strains.</title>
        <authorList>
            <person name="Klenk H.-P."/>
        </authorList>
    </citation>
    <scope>NUCLEOTIDE SEQUENCE [LARGE SCALE GENOMIC DNA]</scope>
    <source>
        <strain evidence="2 3">DSM 44551</strain>
    </source>
</reference>
<comment type="caution">
    <text evidence="2">The sequence shown here is derived from an EMBL/GenBank/DDBJ whole genome shotgun (WGS) entry which is preliminary data.</text>
</comment>
<sequence length="275" mass="29340">MTSPSASPPVRPAPPAPSPLPAPEPAPRRAAGQAGGAVYPRRSLVLVAGVPGAGKSTLLQRLFGLRGDEERTVVTADGARVIDSLQSRYRLAPALGRIPYPLWRWVVHVLHLVRVAAALHGGGPVVVHESGTRRPVRMLFALLCRIRRYEVHVLMIDATPQEARSGQYARGRRVTERSHRAHSRRWRRLRTAARRGPAAFVPGARSLLALDRRRARELPWMRFTSGTGASAAGAGNPCPAPPTGGEAGSPRAADLTPAQPSPGAGALRGADTMSE</sequence>
<organism evidence="2 3">
    <name type="scientific">Nocardiopsis composta</name>
    <dbReference type="NCBI Taxonomy" id="157465"/>
    <lineage>
        <taxon>Bacteria</taxon>
        <taxon>Bacillati</taxon>
        <taxon>Actinomycetota</taxon>
        <taxon>Actinomycetes</taxon>
        <taxon>Streptosporangiales</taxon>
        <taxon>Nocardiopsidaceae</taxon>
        <taxon>Nocardiopsis</taxon>
    </lineage>
</organism>
<name>A0A7W8VGF1_9ACTN</name>
<protein>
    <submittedName>
        <fullName evidence="2">Energy-coupling factor transporter ATP-binding protein EcfA2</fullName>
    </submittedName>
</protein>